<feature type="compositionally biased region" description="Polar residues" evidence="1">
    <location>
        <begin position="114"/>
        <end position="123"/>
    </location>
</feature>
<dbReference type="Proteomes" id="UP000642876">
    <property type="component" value="Unassembled WGS sequence"/>
</dbReference>
<feature type="region of interest" description="Disordered" evidence="1">
    <location>
        <begin position="114"/>
        <end position="133"/>
    </location>
</feature>
<dbReference type="AlphaFoldDB" id="A0A7H0JXX2"/>
<feature type="compositionally biased region" description="Polar residues" evidence="1">
    <location>
        <begin position="60"/>
        <end position="70"/>
    </location>
</feature>
<evidence type="ECO:0000313" key="3">
    <source>
        <dbReference type="EMBL" id="QNP89888.1"/>
    </source>
</evidence>
<dbReference type="KEGG" id="cluj:IAU68_09490"/>
<organism evidence="3 4">
    <name type="scientific">Corynebacterium lujinxingii</name>
    <dbReference type="NCBI Taxonomy" id="2763010"/>
    <lineage>
        <taxon>Bacteria</taxon>
        <taxon>Bacillati</taxon>
        <taxon>Actinomycetota</taxon>
        <taxon>Actinomycetes</taxon>
        <taxon>Mycobacteriales</taxon>
        <taxon>Corynebacteriaceae</taxon>
        <taxon>Corynebacterium</taxon>
    </lineage>
</organism>
<evidence type="ECO:0000313" key="2">
    <source>
        <dbReference type="EMBL" id="MBC3178422.1"/>
    </source>
</evidence>
<feature type="region of interest" description="Disordered" evidence="1">
    <location>
        <begin position="1"/>
        <end position="70"/>
    </location>
</feature>
<sequence>MKQAVKSPKPNQNKPTNTTRQNATQCWTGKNPNITGSQKQLPTSPATRRGKTTGPAKNIMHSQNVKHTTQQAVRQSLVHPTTTGTHQNSMHTHAAHNTKHTTTKNQMHWHTIEFSNNTSTPKPTHTRRQVQSD</sequence>
<reference evidence="4 5" key="1">
    <citation type="submission" date="2020-08" db="EMBL/GenBank/DDBJ databases">
        <title>novel species in genus Corynebacterium.</title>
        <authorList>
            <person name="Zhang G."/>
        </authorList>
    </citation>
    <scope>NUCLEOTIDE SEQUENCE [LARGE SCALE GENOMIC DNA]</scope>
    <source>
        <strain evidence="3">Zg-917</strain>
        <strain evidence="4 5">zg-917</strain>
    </source>
</reference>
<gene>
    <name evidence="2" type="ORF">H7348_03690</name>
    <name evidence="3" type="ORF">IAU68_09490</name>
</gene>
<evidence type="ECO:0000313" key="5">
    <source>
        <dbReference type="Proteomes" id="UP000642876"/>
    </source>
</evidence>
<feature type="compositionally biased region" description="Polar residues" evidence="1">
    <location>
        <begin position="9"/>
        <end position="46"/>
    </location>
</feature>
<proteinExistence type="predicted"/>
<accession>A0A7H0JXX2</accession>
<evidence type="ECO:0000313" key="4">
    <source>
        <dbReference type="Proteomes" id="UP000516235"/>
    </source>
</evidence>
<name>A0A7H0JXX2_9CORY</name>
<keyword evidence="5" id="KW-1185">Reference proteome</keyword>
<dbReference type="RefSeq" id="WP_186337528.1">
    <property type="nucleotide sequence ID" value="NZ_CP061032.1"/>
</dbReference>
<feature type="compositionally biased region" description="Basic residues" evidence="1">
    <location>
        <begin position="124"/>
        <end position="133"/>
    </location>
</feature>
<dbReference type="Proteomes" id="UP000516235">
    <property type="component" value="Chromosome"/>
</dbReference>
<protein>
    <submittedName>
        <fullName evidence="3">Uncharacterized protein</fullName>
    </submittedName>
</protein>
<dbReference type="EMBL" id="JACMYE010000002">
    <property type="protein sequence ID" value="MBC3178422.1"/>
    <property type="molecule type" value="Genomic_DNA"/>
</dbReference>
<evidence type="ECO:0000256" key="1">
    <source>
        <dbReference type="SAM" id="MobiDB-lite"/>
    </source>
</evidence>
<dbReference type="EMBL" id="CP061032">
    <property type="protein sequence ID" value="QNP89888.1"/>
    <property type="molecule type" value="Genomic_DNA"/>
</dbReference>